<sequence length="68" mass="7084">VANINLFMYVPVENNGDIAIAPGVSKAGDYVDLRAEIDVLAVLSNCPEALNNAAGGAPTPIRVIVYTL</sequence>
<dbReference type="EMBL" id="UINC01202373">
    <property type="protein sequence ID" value="SVE22144.1"/>
    <property type="molecule type" value="Genomic_DNA"/>
</dbReference>
<feature type="domain" description="DUF1989" evidence="1">
    <location>
        <begin position="2"/>
        <end position="40"/>
    </location>
</feature>
<proteinExistence type="predicted"/>
<dbReference type="PANTHER" id="PTHR31527:SF0">
    <property type="entry name" value="RE64534P"/>
    <property type="match status" value="1"/>
</dbReference>
<gene>
    <name evidence="2" type="ORF">METZ01_LOCUS474998</name>
</gene>
<accession>A0A383BQF1</accession>
<dbReference type="PANTHER" id="PTHR31527">
    <property type="entry name" value="RE64534P"/>
    <property type="match status" value="1"/>
</dbReference>
<feature type="non-terminal residue" evidence="2">
    <location>
        <position position="1"/>
    </location>
</feature>
<dbReference type="AlphaFoldDB" id="A0A383BQF1"/>
<organism evidence="2">
    <name type="scientific">marine metagenome</name>
    <dbReference type="NCBI Taxonomy" id="408172"/>
    <lineage>
        <taxon>unclassified sequences</taxon>
        <taxon>metagenomes</taxon>
        <taxon>ecological metagenomes</taxon>
    </lineage>
</organism>
<evidence type="ECO:0000259" key="1">
    <source>
        <dbReference type="Pfam" id="PF09347"/>
    </source>
</evidence>
<protein>
    <recommendedName>
        <fullName evidence="1">DUF1989 domain-containing protein</fullName>
    </recommendedName>
</protein>
<dbReference type="InterPro" id="IPR018959">
    <property type="entry name" value="DUF1989"/>
</dbReference>
<evidence type="ECO:0000313" key="2">
    <source>
        <dbReference type="EMBL" id="SVE22144.1"/>
    </source>
</evidence>
<reference evidence="2" key="1">
    <citation type="submission" date="2018-05" db="EMBL/GenBank/DDBJ databases">
        <authorList>
            <person name="Lanie J.A."/>
            <person name="Ng W.-L."/>
            <person name="Kazmierczak K.M."/>
            <person name="Andrzejewski T.M."/>
            <person name="Davidsen T.M."/>
            <person name="Wayne K.J."/>
            <person name="Tettelin H."/>
            <person name="Glass J.I."/>
            <person name="Rusch D."/>
            <person name="Podicherti R."/>
            <person name="Tsui H.-C.T."/>
            <person name="Winkler M.E."/>
        </authorList>
    </citation>
    <scope>NUCLEOTIDE SEQUENCE</scope>
</reference>
<name>A0A383BQF1_9ZZZZ</name>
<dbReference type="Pfam" id="PF09347">
    <property type="entry name" value="DUF1989"/>
    <property type="match status" value="1"/>
</dbReference>